<dbReference type="CDD" id="cd09604">
    <property type="entry name" value="M1_APN_like"/>
    <property type="match status" value="1"/>
</dbReference>
<evidence type="ECO:0000259" key="1">
    <source>
        <dbReference type="Pfam" id="PF01433"/>
    </source>
</evidence>
<feature type="domain" description="Peptidase M1 membrane alanine aminopeptidase" evidence="1">
    <location>
        <begin position="311"/>
        <end position="505"/>
    </location>
</feature>
<name>A0ABP8LMN7_9BACT</name>
<organism evidence="2 3">
    <name type="scientific">Pontibacter saemangeumensis</name>
    <dbReference type="NCBI Taxonomy" id="1084525"/>
    <lineage>
        <taxon>Bacteria</taxon>
        <taxon>Pseudomonadati</taxon>
        <taxon>Bacteroidota</taxon>
        <taxon>Cytophagia</taxon>
        <taxon>Cytophagales</taxon>
        <taxon>Hymenobacteraceae</taxon>
        <taxon>Pontibacter</taxon>
    </lineage>
</organism>
<gene>
    <name evidence="2" type="ORF">GCM10023188_19450</name>
</gene>
<dbReference type="InterPro" id="IPR027268">
    <property type="entry name" value="Peptidase_M4/M1_CTD_sf"/>
</dbReference>
<dbReference type="EMBL" id="BAABHC010000010">
    <property type="protein sequence ID" value="GAA4431675.1"/>
    <property type="molecule type" value="Genomic_DNA"/>
</dbReference>
<sequence>MEFKEAYKKGTRLKSGQVSEKYSQNRAVYRIKATVNPITHLLTGQAQITYFNNSPDTVRAVTFHTYHDVYKPNSQKSTLLKNAVDPQNHQGVIIYKLLLGQEPINLKDPKQATYQGTNYSVLLKKPLLPKTTQELTIHWNYVIPGEGFVRSGAIDSTSMMVGYWYPEMAVLDDINGWDRIAFDAATEFYHDFSDYEISLTVPDNFTVWASVAPENPKDVFSPMVQQRLEQARKSKKSVQILTAADFKSTSTGTTTWKYEAKGFPDFAFALSDHYLWDASMYQDEHGEFFVHTAYPVKHPQFISVMPTIHTSLDVFHHTFPVYPFPYKHFTIFNGYTSGGMEFPGMANNHAQSAKMVESRSIKGTTDEEMILGLTLHEMAHMYFPFLMGINEKKYAWMDEGFAQFTGTFAKPIFPYTHRNGPSLGSQNIAPMMVPTYQHLSSNTNSYTISSAAYHSLYSLLGKEEFMKALHAFMDEWKNKHPTPYDFMYSFNTASGKDLNWFWKRWYFDWGYPDLGITTVKGNNVVVENKGGRPLAFTILRTFKDGTTSKQEVSPLVWENSSSYTHKMKSSKQPLAKVELILQLGGDVESKDNVWIKP</sequence>
<dbReference type="SUPFAM" id="SSF55486">
    <property type="entry name" value="Metalloproteases ('zincins'), catalytic domain"/>
    <property type="match status" value="1"/>
</dbReference>
<comment type="caution">
    <text evidence="2">The sequence shown here is derived from an EMBL/GenBank/DDBJ whole genome shotgun (WGS) entry which is preliminary data.</text>
</comment>
<dbReference type="Proteomes" id="UP001500552">
    <property type="component" value="Unassembled WGS sequence"/>
</dbReference>
<evidence type="ECO:0000313" key="3">
    <source>
        <dbReference type="Proteomes" id="UP001500552"/>
    </source>
</evidence>
<dbReference type="Gene3D" id="1.10.390.10">
    <property type="entry name" value="Neutral Protease Domain 2"/>
    <property type="match status" value="1"/>
</dbReference>
<dbReference type="InterPro" id="IPR014782">
    <property type="entry name" value="Peptidase_M1_dom"/>
</dbReference>
<reference evidence="3" key="1">
    <citation type="journal article" date="2019" name="Int. J. Syst. Evol. Microbiol.">
        <title>The Global Catalogue of Microorganisms (GCM) 10K type strain sequencing project: providing services to taxonomists for standard genome sequencing and annotation.</title>
        <authorList>
            <consortium name="The Broad Institute Genomics Platform"/>
            <consortium name="The Broad Institute Genome Sequencing Center for Infectious Disease"/>
            <person name="Wu L."/>
            <person name="Ma J."/>
        </authorList>
    </citation>
    <scope>NUCLEOTIDE SEQUENCE [LARGE SCALE GENOMIC DNA]</scope>
    <source>
        <strain evidence="3">JCM 17926</strain>
    </source>
</reference>
<evidence type="ECO:0000313" key="2">
    <source>
        <dbReference type="EMBL" id="GAA4431675.1"/>
    </source>
</evidence>
<dbReference type="Pfam" id="PF01433">
    <property type="entry name" value="Peptidase_M1"/>
    <property type="match status" value="1"/>
</dbReference>
<protein>
    <submittedName>
        <fullName evidence="2">M1 family metallopeptidase</fullName>
    </submittedName>
</protein>
<keyword evidence="3" id="KW-1185">Reference proteome</keyword>
<accession>A0ABP8LMN7</accession>
<proteinExistence type="predicted"/>